<proteinExistence type="predicted"/>
<feature type="region of interest" description="Disordered" evidence="1">
    <location>
        <begin position="68"/>
        <end position="129"/>
    </location>
</feature>
<dbReference type="Ensembl" id="ENSCSAT00000017976.1">
    <property type="protein sequence ID" value="ENSCSAP00000017446.1"/>
    <property type="gene ID" value="ENSCSAG00000000559.1"/>
</dbReference>
<dbReference type="Proteomes" id="UP000029965">
    <property type="component" value="Chromosome 16"/>
</dbReference>
<reference evidence="2 3" key="1">
    <citation type="submission" date="2014-03" db="EMBL/GenBank/DDBJ databases">
        <authorList>
            <person name="Warren W."/>
            <person name="Wilson R.K."/>
        </authorList>
    </citation>
    <scope>NUCLEOTIDE SEQUENCE</scope>
</reference>
<dbReference type="OMA" id="TSFFMSA"/>
<dbReference type="Bgee" id="ENSCSAG00000000559">
    <property type="expression patterns" value="Expressed in prefrontal cortex and 7 other cell types or tissues"/>
</dbReference>
<feature type="compositionally biased region" description="Basic residues" evidence="1">
    <location>
        <begin position="69"/>
        <end position="81"/>
    </location>
</feature>
<reference evidence="2" key="2">
    <citation type="submission" date="2025-08" db="UniProtKB">
        <authorList>
            <consortium name="Ensembl"/>
        </authorList>
    </citation>
    <scope>IDENTIFICATION</scope>
</reference>
<protein>
    <submittedName>
        <fullName evidence="2">Uncharacterized protein</fullName>
    </submittedName>
</protein>
<feature type="region of interest" description="Disordered" evidence="1">
    <location>
        <begin position="9"/>
        <end position="53"/>
    </location>
</feature>
<evidence type="ECO:0000256" key="1">
    <source>
        <dbReference type="SAM" id="MobiDB-lite"/>
    </source>
</evidence>
<evidence type="ECO:0000313" key="2">
    <source>
        <dbReference type="Ensembl" id="ENSCSAP00000017446.1"/>
    </source>
</evidence>
<sequence>RIRTSFFMSAALGGRPPPARMEWTPLTGSAHPTAPPASLFGRRGPPRRPLSCFPARELGQHQLRLLRPSGRRRRRRGRRHAVRDTRFRNANALRAGTAFPRPGSRSAGPGSLTHPPLGTATRETFGPGI</sequence>
<dbReference type="eggNOG" id="ENOG502RR9N">
    <property type="taxonomic scope" value="Eukaryota"/>
</dbReference>
<accession>A0A0D9S9A7</accession>
<organism evidence="2 3">
    <name type="scientific">Chlorocebus sabaeus</name>
    <name type="common">Green monkey</name>
    <name type="synonym">Simia sabaea</name>
    <dbReference type="NCBI Taxonomy" id="60711"/>
    <lineage>
        <taxon>Eukaryota</taxon>
        <taxon>Metazoa</taxon>
        <taxon>Chordata</taxon>
        <taxon>Craniata</taxon>
        <taxon>Vertebrata</taxon>
        <taxon>Euteleostomi</taxon>
        <taxon>Mammalia</taxon>
        <taxon>Eutheria</taxon>
        <taxon>Euarchontoglires</taxon>
        <taxon>Primates</taxon>
        <taxon>Haplorrhini</taxon>
        <taxon>Catarrhini</taxon>
        <taxon>Cercopithecidae</taxon>
        <taxon>Cercopithecinae</taxon>
        <taxon>Chlorocebus</taxon>
    </lineage>
</organism>
<evidence type="ECO:0000313" key="3">
    <source>
        <dbReference type="Proteomes" id="UP000029965"/>
    </source>
</evidence>
<dbReference type="AlphaFoldDB" id="A0A0D9S9A7"/>
<dbReference type="EMBL" id="AQIB01146896">
    <property type="status" value="NOT_ANNOTATED_CDS"/>
    <property type="molecule type" value="Genomic_DNA"/>
</dbReference>
<dbReference type="GeneTree" id="ENSGT00490000044407"/>
<name>A0A0D9S9A7_CHLSB</name>
<reference evidence="2" key="3">
    <citation type="submission" date="2025-09" db="UniProtKB">
        <authorList>
            <consortium name="Ensembl"/>
        </authorList>
    </citation>
    <scope>IDENTIFICATION</scope>
</reference>
<keyword evidence="3" id="KW-1185">Reference proteome</keyword>